<evidence type="ECO:0000313" key="1">
    <source>
        <dbReference type="EMBL" id="RHZ79315.1"/>
    </source>
</evidence>
<comment type="caution">
    <text evidence="1">The sequence shown here is derived from an EMBL/GenBank/DDBJ whole genome shotgun (WGS) entry which is preliminary data.</text>
</comment>
<name>A0A397ITI3_9GLOM</name>
<proteinExistence type="predicted"/>
<reference evidence="1 2" key="1">
    <citation type="submission" date="2018-08" db="EMBL/GenBank/DDBJ databases">
        <title>Genome and evolution of the arbuscular mycorrhizal fungus Diversispora epigaea (formerly Glomus versiforme) and its bacterial endosymbionts.</title>
        <authorList>
            <person name="Sun X."/>
            <person name="Fei Z."/>
            <person name="Harrison M."/>
        </authorList>
    </citation>
    <scope>NUCLEOTIDE SEQUENCE [LARGE SCALE GENOMIC DNA]</scope>
    <source>
        <strain evidence="1 2">IT104</strain>
    </source>
</reference>
<dbReference type="AlphaFoldDB" id="A0A397ITI3"/>
<keyword evidence="2" id="KW-1185">Reference proteome</keyword>
<accession>A0A397ITI3</accession>
<evidence type="ECO:0000313" key="2">
    <source>
        <dbReference type="Proteomes" id="UP000266861"/>
    </source>
</evidence>
<dbReference type="STRING" id="1348612.A0A397ITI3"/>
<organism evidence="1 2">
    <name type="scientific">Diversispora epigaea</name>
    <dbReference type="NCBI Taxonomy" id="1348612"/>
    <lineage>
        <taxon>Eukaryota</taxon>
        <taxon>Fungi</taxon>
        <taxon>Fungi incertae sedis</taxon>
        <taxon>Mucoromycota</taxon>
        <taxon>Glomeromycotina</taxon>
        <taxon>Glomeromycetes</taxon>
        <taxon>Diversisporales</taxon>
        <taxon>Diversisporaceae</taxon>
        <taxon>Diversispora</taxon>
    </lineage>
</organism>
<sequence>MKKNAQKFAEIFDTFENLRKFPPQKVRIRLKDSIFQPSLPFRHATELYNILLEEGLSNKPILYLYTDGGPNYRCTYTRIQLSYICLFLVLDLDYFVAVQTPPQHSWKNPVERIMLILNLQCGTSKIGTWL</sequence>
<gene>
    <name evidence="1" type="ORF">Glove_149g104</name>
</gene>
<dbReference type="EMBL" id="PQFF01000140">
    <property type="protein sequence ID" value="RHZ79315.1"/>
    <property type="molecule type" value="Genomic_DNA"/>
</dbReference>
<dbReference type="OrthoDB" id="2424089at2759"/>
<protein>
    <submittedName>
        <fullName evidence="1">Uncharacterized protein</fullName>
    </submittedName>
</protein>
<dbReference type="Proteomes" id="UP000266861">
    <property type="component" value="Unassembled WGS sequence"/>
</dbReference>